<dbReference type="GeneID" id="28771462"/>
<proteinExistence type="predicted"/>
<feature type="compositionally biased region" description="Low complexity" evidence="1">
    <location>
        <begin position="56"/>
        <end position="65"/>
    </location>
</feature>
<name>A0A177C8V5_9PLEO</name>
<evidence type="ECO:0000313" key="3">
    <source>
        <dbReference type="Proteomes" id="UP000077069"/>
    </source>
</evidence>
<organism evidence="2 3">
    <name type="scientific">Paraphaeosphaeria sporulosa</name>
    <dbReference type="NCBI Taxonomy" id="1460663"/>
    <lineage>
        <taxon>Eukaryota</taxon>
        <taxon>Fungi</taxon>
        <taxon>Dikarya</taxon>
        <taxon>Ascomycota</taxon>
        <taxon>Pezizomycotina</taxon>
        <taxon>Dothideomycetes</taxon>
        <taxon>Pleosporomycetidae</taxon>
        <taxon>Pleosporales</taxon>
        <taxon>Massarineae</taxon>
        <taxon>Didymosphaeriaceae</taxon>
        <taxon>Paraphaeosphaeria</taxon>
    </lineage>
</organism>
<sequence length="361" mass="39817">MLRTHRKVTFICKRQTLTGAARKLSLLSPTAQPSPADVLRIHRSPSQQHPHHRGHSSPPSSLPSAPRRPPRWRSVSRQPHTALETLHYRSLSPHYMEQDPAFPPLLFSILTAGLSPTRAMEVQSDRVSTAADEPCINKQVKLNIKLRISSMRRSRSDSEIYESPPSPPSTSRHSLPPTSTPRRRLEDFSLPPLQISKARPSIAIDLLPNIPPTPEAMLNPPLSPFTLLCPACHTLRPRIAKGQATAVCRACLTAFKSTERTCKSSHRLGSVLTSFPPLVAGESSESEEEDTNAEAGAGSRKLSIVGGITRVFGMLRGGAAKSRREVRVVRRAGGIMEVVRVEAGLRHGRYSRSRRLLETDK</sequence>
<accession>A0A177C8V5</accession>
<reference evidence="2 3" key="1">
    <citation type="submission" date="2016-05" db="EMBL/GenBank/DDBJ databases">
        <title>Comparative analysis of secretome profiles of manganese(II)-oxidizing ascomycete fungi.</title>
        <authorList>
            <consortium name="DOE Joint Genome Institute"/>
            <person name="Zeiner C.A."/>
            <person name="Purvine S.O."/>
            <person name="Zink E.M."/>
            <person name="Wu S."/>
            <person name="Pasa-Tolic L."/>
            <person name="Chaput D.L."/>
            <person name="Haridas S."/>
            <person name="Grigoriev I.V."/>
            <person name="Santelli C.M."/>
            <person name="Hansel C.M."/>
        </authorList>
    </citation>
    <scope>NUCLEOTIDE SEQUENCE [LARGE SCALE GENOMIC DNA]</scope>
    <source>
        <strain evidence="2 3">AP3s5-JAC2a</strain>
    </source>
</reference>
<dbReference type="AlphaFoldDB" id="A0A177C8V5"/>
<feature type="region of interest" description="Disordered" evidence="1">
    <location>
        <begin position="45"/>
        <end position="78"/>
    </location>
</feature>
<keyword evidence="3" id="KW-1185">Reference proteome</keyword>
<dbReference type="Proteomes" id="UP000077069">
    <property type="component" value="Unassembled WGS sequence"/>
</dbReference>
<gene>
    <name evidence="2" type="ORF">CC84DRAFT_962698</name>
</gene>
<dbReference type="OrthoDB" id="3791782at2759"/>
<feature type="region of interest" description="Disordered" evidence="1">
    <location>
        <begin position="153"/>
        <end position="191"/>
    </location>
</feature>
<evidence type="ECO:0000256" key="1">
    <source>
        <dbReference type="SAM" id="MobiDB-lite"/>
    </source>
</evidence>
<evidence type="ECO:0000313" key="2">
    <source>
        <dbReference type="EMBL" id="OAG03208.1"/>
    </source>
</evidence>
<protein>
    <submittedName>
        <fullName evidence="2">Uncharacterized protein</fullName>
    </submittedName>
</protein>
<dbReference type="RefSeq" id="XP_018033573.1">
    <property type="nucleotide sequence ID" value="XM_018187976.1"/>
</dbReference>
<dbReference type="InParanoid" id="A0A177C8V5"/>
<dbReference type="EMBL" id="KV441555">
    <property type="protein sequence ID" value="OAG03208.1"/>
    <property type="molecule type" value="Genomic_DNA"/>
</dbReference>